<dbReference type="VEuPathDB" id="PiroplasmaDB:BOVATA_002650"/>
<dbReference type="RefSeq" id="XP_028865015.1">
    <property type="nucleotide sequence ID" value="XM_029009182.1"/>
</dbReference>
<dbReference type="AlphaFoldDB" id="A0A2H6K716"/>
<sequence length="572" mass="63545">MTVRYGVIPHEGNPAAAFDMFKELADGPVDAVTVQCWYEMGKIRLFGFDSFYFWRKRDAAEAKELFKKAADRNHAPAQFYLSFVYTFDDAGSFGRDAQKAATYLRRAAALNYVPAILTLAYRSLYGMGCAKDVKAATVLYKKAFRLSRRKSDALTYMTPADDFVLDENGVAAFKRAAANTSQNEEKQKKEALRYWESKAAEGDGLAMYEMGKLMEDEPAAETTVAQLYRQASENGVVAATRDLGVCYMNGIGVPQNAEKAVQYLTAAAEQGDHEAAKYLGYLYYTGIERPQEGKPVKRNDELAAKYFSEAAKHEVPEAMYFMGEILSRRGKAVIGPRPQKQLAKALAMYRAAADYGLMHALSREAEMMERGSGVKQNPTRVAMIYKALAEGPFASATITDSFYAYVKGDYLNAFLFNALAAFAGVQVAQLNLGHLFVKGRGLKHLAGARNVAKSALSQCFMQGDPRALRLLGIIAERDGQHNVAAELYTKGFKGGDIECLDPLANLMASQRATWRKAIALLEHKQYRRARNTDGTPPGVHRTLDGMKTWWRIKTLKAKRAIAKYTTRDPDEL</sequence>
<dbReference type="Proteomes" id="UP000236319">
    <property type="component" value="Unassembled WGS sequence"/>
</dbReference>
<dbReference type="PANTHER" id="PTHR11102:SF160">
    <property type="entry name" value="ERAD-ASSOCIATED E3 UBIQUITIN-PROTEIN LIGASE COMPONENT HRD3"/>
    <property type="match status" value="1"/>
</dbReference>
<dbReference type="InterPro" id="IPR011990">
    <property type="entry name" value="TPR-like_helical_dom_sf"/>
</dbReference>
<dbReference type="Gene3D" id="1.25.40.10">
    <property type="entry name" value="Tetratricopeptide repeat domain"/>
    <property type="match status" value="4"/>
</dbReference>
<dbReference type="SUPFAM" id="SSF81901">
    <property type="entry name" value="HCP-like"/>
    <property type="match status" value="3"/>
</dbReference>
<evidence type="ECO:0000313" key="3">
    <source>
        <dbReference type="Proteomes" id="UP000236319"/>
    </source>
</evidence>
<dbReference type="GO" id="GO:0005789">
    <property type="term" value="C:endoplasmic reticulum membrane"/>
    <property type="evidence" value="ECO:0007669"/>
    <property type="project" value="TreeGrafter"/>
</dbReference>
<evidence type="ECO:0000256" key="1">
    <source>
        <dbReference type="ARBA" id="ARBA00038101"/>
    </source>
</evidence>
<reference evidence="2 3" key="1">
    <citation type="journal article" date="2017" name="BMC Genomics">
        <title>Whole-genome assembly of Babesia ovata and comparative genomics between closely related pathogens.</title>
        <authorList>
            <person name="Yamagishi J."/>
            <person name="Asada M."/>
            <person name="Hakimi H."/>
            <person name="Tanaka T.Q."/>
            <person name="Sugimoto C."/>
            <person name="Kawazu S."/>
        </authorList>
    </citation>
    <scope>NUCLEOTIDE SEQUENCE [LARGE SCALE GENOMIC DNA]</scope>
    <source>
        <strain evidence="2 3">Miyake</strain>
    </source>
</reference>
<gene>
    <name evidence="2" type="ORF">BOVATA_002650</name>
</gene>
<comment type="similarity">
    <text evidence="1">Belongs to the sel-1 family.</text>
</comment>
<dbReference type="PANTHER" id="PTHR11102">
    <property type="entry name" value="SEL-1-LIKE PROTEIN"/>
    <property type="match status" value="1"/>
</dbReference>
<proteinExistence type="inferred from homology"/>
<evidence type="ECO:0000313" key="2">
    <source>
        <dbReference type="EMBL" id="GBE58772.1"/>
    </source>
</evidence>
<dbReference type="InterPro" id="IPR006597">
    <property type="entry name" value="Sel1-like"/>
</dbReference>
<dbReference type="InterPro" id="IPR050767">
    <property type="entry name" value="Sel1_AlgK"/>
</dbReference>
<dbReference type="SMART" id="SM00671">
    <property type="entry name" value="SEL1"/>
    <property type="match status" value="9"/>
</dbReference>
<organism evidence="2 3">
    <name type="scientific">Babesia ovata</name>
    <dbReference type="NCBI Taxonomy" id="189622"/>
    <lineage>
        <taxon>Eukaryota</taxon>
        <taxon>Sar</taxon>
        <taxon>Alveolata</taxon>
        <taxon>Apicomplexa</taxon>
        <taxon>Aconoidasida</taxon>
        <taxon>Piroplasmida</taxon>
        <taxon>Babesiidae</taxon>
        <taxon>Babesia</taxon>
    </lineage>
</organism>
<accession>A0A2H6K716</accession>
<protein>
    <submittedName>
        <fullName evidence="2">Sel1 repeat domain-containing protein</fullName>
    </submittedName>
</protein>
<comment type="caution">
    <text evidence="2">The sequence shown here is derived from an EMBL/GenBank/DDBJ whole genome shotgun (WGS) entry which is preliminary data.</text>
</comment>
<dbReference type="EMBL" id="BDSA01000001">
    <property type="protein sequence ID" value="GBE58772.1"/>
    <property type="molecule type" value="Genomic_DNA"/>
</dbReference>
<dbReference type="GeneID" id="39872542"/>
<dbReference type="OrthoDB" id="27934at2759"/>
<dbReference type="GO" id="GO:0036503">
    <property type="term" value="P:ERAD pathway"/>
    <property type="evidence" value="ECO:0007669"/>
    <property type="project" value="TreeGrafter"/>
</dbReference>
<name>A0A2H6K716_9APIC</name>
<dbReference type="Pfam" id="PF08238">
    <property type="entry name" value="Sel1"/>
    <property type="match status" value="7"/>
</dbReference>
<keyword evidence="3" id="KW-1185">Reference proteome</keyword>